<evidence type="ECO:0008006" key="3">
    <source>
        <dbReference type="Google" id="ProtNLM"/>
    </source>
</evidence>
<name>A0A3S8ULE7_9PSED</name>
<organism evidence="1 2">
    <name type="scientific">Pseudomonas entomophila</name>
    <dbReference type="NCBI Taxonomy" id="312306"/>
    <lineage>
        <taxon>Bacteria</taxon>
        <taxon>Pseudomonadati</taxon>
        <taxon>Pseudomonadota</taxon>
        <taxon>Gammaproteobacteria</taxon>
        <taxon>Pseudomonadales</taxon>
        <taxon>Pseudomonadaceae</taxon>
        <taxon>Pseudomonas</taxon>
    </lineage>
</organism>
<protein>
    <recommendedName>
        <fullName evidence="3">DUF3077 domain-containing protein</fullName>
    </recommendedName>
</protein>
<reference evidence="1 2" key="1">
    <citation type="submission" date="2018-12" db="EMBL/GenBank/DDBJ databases">
        <authorList>
            <person name="Li S."/>
            <person name="Yang R."/>
            <person name="Chen G."/>
            <person name="Zou L."/>
            <person name="Zhang C."/>
            <person name="Chen Y."/>
            <person name="Liu Z."/>
            <person name="Li Y."/>
            <person name="Yan Y."/>
            <person name="Huang M."/>
            <person name="Chen T."/>
        </authorList>
    </citation>
    <scope>NUCLEOTIDE SEQUENCE [LARGE SCALE GENOMIC DNA]</scope>
    <source>
        <strain evidence="1 2">1257</strain>
    </source>
</reference>
<dbReference type="Proteomes" id="UP000268230">
    <property type="component" value="Chromosome"/>
</dbReference>
<dbReference type="EMBL" id="CP034338">
    <property type="protein sequence ID" value="AZL69229.1"/>
    <property type="molecule type" value="Genomic_DNA"/>
</dbReference>
<evidence type="ECO:0000313" key="1">
    <source>
        <dbReference type="EMBL" id="AZL69229.1"/>
    </source>
</evidence>
<dbReference type="AlphaFoldDB" id="A0A3S8ULE7"/>
<accession>A0A3S8ULE7</accession>
<evidence type="ECO:0000313" key="2">
    <source>
        <dbReference type="Proteomes" id="UP000268230"/>
    </source>
</evidence>
<proteinExistence type="predicted"/>
<gene>
    <name evidence="1" type="ORF">EJA05_16510</name>
</gene>
<dbReference type="KEGG" id="pory:EJA05_16510"/>
<dbReference type="OrthoDB" id="7032835at2"/>
<sequence length="94" mass="10002">MNKQPQTLASPFATYGLHDVLEASGEIPLQEALDAATDRLEAVVAGLRTLMQEPVVTHHATLVFYAAESALALVYAAHAGLDPEQGVQHDLPAQ</sequence>